<evidence type="ECO:0000256" key="1">
    <source>
        <dbReference type="ARBA" id="ARBA00007039"/>
    </source>
</evidence>
<dbReference type="Pfam" id="PF00574">
    <property type="entry name" value="CLP_protease"/>
    <property type="match status" value="1"/>
</dbReference>
<comment type="caution">
    <text evidence="3">The sequence shown here is derived from an EMBL/GenBank/DDBJ whole genome shotgun (WGS) entry which is preliminary data.</text>
</comment>
<dbReference type="GO" id="GO:0051117">
    <property type="term" value="F:ATPase binding"/>
    <property type="evidence" value="ECO:0007669"/>
    <property type="project" value="TreeGrafter"/>
</dbReference>
<dbReference type="PRINTS" id="PR00127">
    <property type="entry name" value="CLPPROTEASEP"/>
</dbReference>
<accession>A0A5J4Z4Z8</accession>
<dbReference type="OrthoDB" id="2017408at2759"/>
<dbReference type="Proteomes" id="UP000324585">
    <property type="component" value="Unassembled WGS sequence"/>
</dbReference>
<proteinExistence type="inferred from homology"/>
<dbReference type="Gene3D" id="3.90.226.10">
    <property type="entry name" value="2-enoyl-CoA Hydratase, Chain A, domain 1"/>
    <property type="match status" value="1"/>
</dbReference>
<organism evidence="3 4">
    <name type="scientific">Porphyridium purpureum</name>
    <name type="common">Red alga</name>
    <name type="synonym">Porphyridium cruentum</name>
    <dbReference type="NCBI Taxonomy" id="35688"/>
    <lineage>
        <taxon>Eukaryota</taxon>
        <taxon>Rhodophyta</taxon>
        <taxon>Bangiophyceae</taxon>
        <taxon>Porphyridiales</taxon>
        <taxon>Porphyridiaceae</taxon>
        <taxon>Porphyridium</taxon>
    </lineage>
</organism>
<dbReference type="InterPro" id="IPR001907">
    <property type="entry name" value="ClpP"/>
</dbReference>
<comment type="similarity">
    <text evidence="1 2">Belongs to the peptidase S14 family.</text>
</comment>
<dbReference type="EMBL" id="VRMN01000001">
    <property type="protein sequence ID" value="KAA8498034.1"/>
    <property type="molecule type" value="Genomic_DNA"/>
</dbReference>
<dbReference type="InterPro" id="IPR029045">
    <property type="entry name" value="ClpP/crotonase-like_dom_sf"/>
</dbReference>
<reference evidence="4" key="1">
    <citation type="journal article" date="2019" name="Nat. Commun.">
        <title>Expansion of phycobilisome linker gene families in mesophilic red algae.</title>
        <authorList>
            <person name="Lee J."/>
            <person name="Kim D."/>
            <person name="Bhattacharya D."/>
            <person name="Yoon H.S."/>
        </authorList>
    </citation>
    <scope>NUCLEOTIDE SEQUENCE [LARGE SCALE GENOMIC DNA]</scope>
    <source>
        <strain evidence="4">CCMP 1328</strain>
    </source>
</reference>
<keyword evidence="3" id="KW-0378">Hydrolase</keyword>
<dbReference type="OMA" id="RFLMQRT"/>
<keyword evidence="4" id="KW-1185">Reference proteome</keyword>
<dbReference type="SUPFAM" id="SSF52096">
    <property type="entry name" value="ClpP/crotonase"/>
    <property type="match status" value="1"/>
</dbReference>
<dbReference type="HAMAP" id="MF_00444">
    <property type="entry name" value="ClpP"/>
    <property type="match status" value="1"/>
</dbReference>
<gene>
    <name evidence="3" type="ORF">FVE85_5619</name>
</gene>
<name>A0A5J4Z4Z8_PORPP</name>
<dbReference type="GO" id="GO:0006515">
    <property type="term" value="P:protein quality control for misfolded or incompletely synthesized proteins"/>
    <property type="evidence" value="ECO:0007669"/>
    <property type="project" value="TreeGrafter"/>
</dbReference>
<protein>
    <recommendedName>
        <fullName evidence="2">ATP-dependent Clp protease proteolytic subunit</fullName>
    </recommendedName>
</protein>
<evidence type="ECO:0000313" key="3">
    <source>
        <dbReference type="EMBL" id="KAA8498034.1"/>
    </source>
</evidence>
<dbReference type="GO" id="GO:0004176">
    <property type="term" value="F:ATP-dependent peptidase activity"/>
    <property type="evidence" value="ECO:0007669"/>
    <property type="project" value="InterPro"/>
</dbReference>
<evidence type="ECO:0000313" key="4">
    <source>
        <dbReference type="Proteomes" id="UP000324585"/>
    </source>
</evidence>
<dbReference type="PANTHER" id="PTHR10381">
    <property type="entry name" value="ATP-DEPENDENT CLP PROTEASE PROTEOLYTIC SUBUNIT"/>
    <property type="match status" value="1"/>
</dbReference>
<dbReference type="CDD" id="cd07017">
    <property type="entry name" value="S14_ClpP_2"/>
    <property type="match status" value="1"/>
</dbReference>
<dbReference type="AlphaFoldDB" id="A0A5J4Z4Z8"/>
<dbReference type="GO" id="GO:0009368">
    <property type="term" value="C:endopeptidase Clp complex"/>
    <property type="evidence" value="ECO:0007669"/>
    <property type="project" value="TreeGrafter"/>
</dbReference>
<dbReference type="PANTHER" id="PTHR10381:SF11">
    <property type="entry name" value="ATP-DEPENDENT CLP PROTEASE PROTEOLYTIC SUBUNIT, MITOCHONDRIAL"/>
    <property type="match status" value="1"/>
</dbReference>
<keyword evidence="3" id="KW-0645">Protease</keyword>
<sequence>MAGMAAFTGTTWTLPVGAAAAQAPRSLGSRCRVVNSARRGRSHASRAPVMMAGSPRVPYKAPGQQDYQFIDVFERLMRDRIMFVGQDLDDEIANQMIAQLLYLSADDPESPITLYFQCPGTVTSGGFAVLDALMSLKCPISTLNMGLAAGMSALICAAGTKGKRFSLPNARYLIQAPSLPDLVRGQASDVAVEVRQTLNQRDKYAKLMAKFTGRAESLIMEDLKRDMYLTAYEAREYGLIDQVLQPAVKNLDTQVYASGLG</sequence>
<dbReference type="InterPro" id="IPR023562">
    <property type="entry name" value="ClpP/TepA"/>
</dbReference>
<dbReference type="GO" id="GO:0004252">
    <property type="term" value="F:serine-type endopeptidase activity"/>
    <property type="evidence" value="ECO:0007669"/>
    <property type="project" value="InterPro"/>
</dbReference>
<evidence type="ECO:0000256" key="2">
    <source>
        <dbReference type="RuleBase" id="RU003567"/>
    </source>
</evidence>